<feature type="region of interest" description="Disordered" evidence="1">
    <location>
        <begin position="93"/>
        <end position="302"/>
    </location>
</feature>
<feature type="compositionally biased region" description="Basic and acidic residues" evidence="1">
    <location>
        <begin position="265"/>
        <end position="277"/>
    </location>
</feature>
<evidence type="ECO:0000313" key="4">
    <source>
        <dbReference type="Proteomes" id="UP000651452"/>
    </source>
</evidence>
<keyword evidence="2" id="KW-0732">Signal</keyword>
<reference evidence="3" key="2">
    <citation type="submission" date="2020-09" db="EMBL/GenBank/DDBJ databases">
        <title>Reference genome assembly for Australian Ascochyta lentis isolate Al4.</title>
        <authorList>
            <person name="Lee R.C."/>
            <person name="Farfan-Caceres L.M."/>
            <person name="Debler J.W."/>
            <person name="Williams A.H."/>
            <person name="Henares B.M."/>
        </authorList>
    </citation>
    <scope>NUCLEOTIDE SEQUENCE</scope>
    <source>
        <strain evidence="3">Al4</strain>
    </source>
</reference>
<feature type="compositionally biased region" description="Basic and acidic residues" evidence="1">
    <location>
        <begin position="193"/>
        <end position="207"/>
    </location>
</feature>
<dbReference type="Proteomes" id="UP000651452">
    <property type="component" value="Unassembled WGS sequence"/>
</dbReference>
<dbReference type="PANTHER" id="PTHR35204:SF1">
    <property type="entry name" value="ENTEROTOXIN"/>
    <property type="match status" value="1"/>
</dbReference>
<gene>
    <name evidence="3" type="ORF">EKO04_000812</name>
</gene>
<dbReference type="EMBL" id="RZGK01000002">
    <property type="protein sequence ID" value="KAF9701918.1"/>
    <property type="molecule type" value="Genomic_DNA"/>
</dbReference>
<keyword evidence="4" id="KW-1185">Reference proteome</keyword>
<dbReference type="AlphaFoldDB" id="A0A8H7MMQ6"/>
<feature type="compositionally biased region" description="Pro residues" evidence="1">
    <location>
        <begin position="208"/>
        <end position="225"/>
    </location>
</feature>
<accession>A0A8H7MMQ6</accession>
<dbReference type="OrthoDB" id="10261782at2759"/>
<evidence type="ECO:0000256" key="2">
    <source>
        <dbReference type="SAM" id="SignalP"/>
    </source>
</evidence>
<feature type="compositionally biased region" description="Basic and acidic residues" evidence="1">
    <location>
        <begin position="174"/>
        <end position="186"/>
    </location>
</feature>
<protein>
    <submittedName>
        <fullName evidence="3">Uncharacterized protein</fullName>
    </submittedName>
</protein>
<dbReference type="InterPro" id="IPR038921">
    <property type="entry name" value="YOR389W-like"/>
</dbReference>
<feature type="chain" id="PRO_5034979745" evidence="2">
    <location>
        <begin position="22"/>
        <end position="577"/>
    </location>
</feature>
<name>A0A8H7MMQ6_9PLEO</name>
<evidence type="ECO:0000256" key="1">
    <source>
        <dbReference type="SAM" id="MobiDB-lite"/>
    </source>
</evidence>
<feature type="compositionally biased region" description="Basic and acidic residues" evidence="1">
    <location>
        <begin position="240"/>
        <end position="256"/>
    </location>
</feature>
<proteinExistence type="predicted"/>
<dbReference type="PANTHER" id="PTHR35204">
    <property type="entry name" value="YALI0A21131P"/>
    <property type="match status" value="1"/>
</dbReference>
<evidence type="ECO:0000313" key="3">
    <source>
        <dbReference type="EMBL" id="KAF9701918.1"/>
    </source>
</evidence>
<sequence>MHRKAPISLLSFSLFLNPIFAASRDTSVSNANHIFNAIHSSMRQWGGSLNHNGMSFFLATVPAGTQLYHGTSDPDFIQGLQWLAFEPEHALIFARPRGGPGGPPPGEGERPPDGNGPAAKDMPHDGEGWKHHGPPPDREHGPPPPPPHHDDKDCEHHRPPPDHKQRPRPSPCNDTERCPPPHHDGHGSPPPPDCEHGPRKGGSHCEHGPPPPLPPGHIYKPYPPPPRKDRPYKGPSHPPNPEHHRGPAPDHDEWPPKHRGPPSPVREDHHGYHESIEMRSSLKGPWKRQAQQPLKEPISSPDKEPVGYLHTYVPKHPLRLLYVDGLSAGKTSNGTLDTQDRLLLNLTEEDIGGPMGGESMRANGLCELAATVWEDKVDGILRLEGGFEIILCDFEKHLERTDVVAVIAEDDRGRGPMGGWQYMKAITSRYHGIGGNRVHVDYDKFVSVFAHEDIKGLWDNDVQSDHRMPRLTNVSPSTLHKIKDDVTALILSKDWQDETGTDWQATADMIVSRYSRPLHHITTQQSFRNDKDELATHLTSLLRPFIDPTARNASLETARCTAQILPPLPSLSIPRPP</sequence>
<feature type="compositionally biased region" description="Basic and acidic residues" evidence="1">
    <location>
        <begin position="121"/>
        <end position="164"/>
    </location>
</feature>
<comment type="caution">
    <text evidence="3">The sequence shown here is derived from an EMBL/GenBank/DDBJ whole genome shotgun (WGS) entry which is preliminary data.</text>
</comment>
<organism evidence="3 4">
    <name type="scientific">Ascochyta lentis</name>
    <dbReference type="NCBI Taxonomy" id="205686"/>
    <lineage>
        <taxon>Eukaryota</taxon>
        <taxon>Fungi</taxon>
        <taxon>Dikarya</taxon>
        <taxon>Ascomycota</taxon>
        <taxon>Pezizomycotina</taxon>
        <taxon>Dothideomycetes</taxon>
        <taxon>Pleosporomycetidae</taxon>
        <taxon>Pleosporales</taxon>
        <taxon>Pleosporineae</taxon>
        <taxon>Didymellaceae</taxon>
        <taxon>Ascochyta</taxon>
    </lineage>
</organism>
<reference evidence="3" key="1">
    <citation type="submission" date="2018-12" db="EMBL/GenBank/DDBJ databases">
        <authorList>
            <person name="Syme R.A."/>
            <person name="Farfan-Caceres L."/>
            <person name="Lichtenzveig J."/>
        </authorList>
    </citation>
    <scope>NUCLEOTIDE SEQUENCE</scope>
    <source>
        <strain evidence="3">Al4</strain>
    </source>
</reference>
<feature type="signal peptide" evidence="2">
    <location>
        <begin position="1"/>
        <end position="21"/>
    </location>
</feature>